<comment type="caution">
    <text evidence="1">The sequence shown here is derived from an EMBL/GenBank/DDBJ whole genome shotgun (WGS) entry which is preliminary data.</text>
</comment>
<name>A0A2U2XE09_9FLAO</name>
<dbReference type="Gene3D" id="2.60.40.1120">
    <property type="entry name" value="Carboxypeptidase-like, regulatory domain"/>
    <property type="match status" value="1"/>
</dbReference>
<sequence>MSKFLNIFLMISCFLLGNSALGQYVLKGKVLDESNLGIPYADVYVKNNADLRTRADLEGNYLMRLEVGEYYMVFSALGYETREHYMIVRETENVQDIQLFPVKIKDLEGYDFAVKRRNVGRDIVMRTVERKNQFDYNQYPYKSDVYIRAKDERSLTSKGEENIEKDLEDQEDDARFDDVEALKRKKLQQLNNLNMVEVEMERSYAPPNKIKEIRTGYDKRGDDRNLYFTTTAKSNFNFFQNTLYLDDLSKSPIQSPISTAGILSYKYQLVEKIERDTLPTLNKIKISSRSISSSTLEGYIYIQDSTWLVEKIDFKIVKGNLYIYDNFSVVQDFDIYGDSMCVLKNQYMNYDVEYRKEKFEGSTVVNYKNYDFNPQFDKKYFGNELAVTSQEAYERDSSYWSSTRLTPLTPDEQKFIRQRDSIENLFSKSSYLDSVDSVFNKVTFWKVAWFGIDHRNRAKKTQWTISSIAAMIRPIYIAGPRIGPDFDYFKKWKNEKTFDGYVRADMGLLNSDIKGSANARYLYNPFRQSRIGVNFTHNYDLIRSYDAITQVFLRDNFIERTSGSLYHDFEIVNGLYLESNFTYINRRPLPEDTKFIRWFDNALENTEPPKFTSYNALIADFTLRYTPFQKYMREPNRKVILGSKWPTLYVFYEKGVPDFIGSEVNHDYIRFGMLQTFKISTLGTSKYHITTGKFLNQKILRAEDMKYHRRADPIWFSNPMYSYQDLDSTLPTMDWYFESHYIHHFNGALINKIPFMKRTRISTVAGGGYLWVPEHKWTHYEMFAGLERVFKFARRRLRIGAYVAFSDGNQIKPRSTFKVSFAILDERSMKFNF</sequence>
<dbReference type="AlphaFoldDB" id="A0A2U2XE09"/>
<proteinExistence type="predicted"/>
<protein>
    <recommendedName>
        <fullName evidence="3">Carboxypeptidase-like regulatory domain-containing protein</fullName>
    </recommendedName>
</protein>
<keyword evidence="2" id="KW-1185">Reference proteome</keyword>
<reference evidence="1 2" key="1">
    <citation type="submission" date="2018-05" db="EMBL/GenBank/DDBJ databases">
        <title>Brumimicrobium oceani sp. nov., isolated from coastal sediment.</title>
        <authorList>
            <person name="Kou Y."/>
        </authorList>
    </citation>
    <scope>NUCLEOTIDE SEQUENCE [LARGE SCALE GENOMIC DNA]</scope>
    <source>
        <strain evidence="1 2">C305</strain>
    </source>
</reference>
<dbReference type="EMBL" id="QFRJ01000004">
    <property type="protein sequence ID" value="PWH85931.1"/>
    <property type="molecule type" value="Genomic_DNA"/>
</dbReference>
<dbReference type="InterPro" id="IPR043741">
    <property type="entry name" value="DUF5686"/>
</dbReference>
<evidence type="ECO:0000313" key="2">
    <source>
        <dbReference type="Proteomes" id="UP000245370"/>
    </source>
</evidence>
<evidence type="ECO:0008006" key="3">
    <source>
        <dbReference type="Google" id="ProtNLM"/>
    </source>
</evidence>
<evidence type="ECO:0000313" key="1">
    <source>
        <dbReference type="EMBL" id="PWH85931.1"/>
    </source>
</evidence>
<dbReference type="SUPFAM" id="SSF49464">
    <property type="entry name" value="Carboxypeptidase regulatory domain-like"/>
    <property type="match status" value="1"/>
</dbReference>
<dbReference type="Proteomes" id="UP000245370">
    <property type="component" value="Unassembled WGS sequence"/>
</dbReference>
<gene>
    <name evidence="1" type="ORF">DIT68_07520</name>
</gene>
<reference evidence="1 2" key="2">
    <citation type="submission" date="2018-05" db="EMBL/GenBank/DDBJ databases">
        <authorList>
            <person name="Lanie J.A."/>
            <person name="Ng W.-L."/>
            <person name="Kazmierczak K.M."/>
            <person name="Andrzejewski T.M."/>
            <person name="Davidsen T.M."/>
            <person name="Wayne K.J."/>
            <person name="Tettelin H."/>
            <person name="Glass J.I."/>
            <person name="Rusch D."/>
            <person name="Podicherti R."/>
            <person name="Tsui H.-C.T."/>
            <person name="Winkler M.E."/>
        </authorList>
    </citation>
    <scope>NUCLEOTIDE SEQUENCE [LARGE SCALE GENOMIC DNA]</scope>
    <source>
        <strain evidence="1 2">C305</strain>
    </source>
</reference>
<dbReference type="Pfam" id="PF18939">
    <property type="entry name" value="DUF5686"/>
    <property type="match status" value="1"/>
</dbReference>
<accession>A0A2U2XE09</accession>
<dbReference type="InterPro" id="IPR008969">
    <property type="entry name" value="CarboxyPept-like_regulatory"/>
</dbReference>
<dbReference type="Pfam" id="PF13620">
    <property type="entry name" value="CarboxypepD_reg"/>
    <property type="match status" value="1"/>
</dbReference>
<organism evidence="1 2">
    <name type="scientific">Brumimicrobium oceani</name>
    <dbReference type="NCBI Taxonomy" id="2100725"/>
    <lineage>
        <taxon>Bacteria</taxon>
        <taxon>Pseudomonadati</taxon>
        <taxon>Bacteroidota</taxon>
        <taxon>Flavobacteriia</taxon>
        <taxon>Flavobacteriales</taxon>
        <taxon>Crocinitomicaceae</taxon>
        <taxon>Brumimicrobium</taxon>
    </lineage>
</organism>